<gene>
    <name evidence="2" type="ORF">BS47DRAFT_994233</name>
</gene>
<dbReference type="GO" id="GO:0006487">
    <property type="term" value="P:protein N-linked glycosylation"/>
    <property type="evidence" value="ECO:0007669"/>
    <property type="project" value="TreeGrafter"/>
</dbReference>
<dbReference type="PANTHER" id="PTHR31834">
    <property type="entry name" value="INITIATION-SPECIFIC ALPHA-1,6-MANNOSYLTRANSFERASE"/>
    <property type="match status" value="1"/>
</dbReference>
<name>A0A9P6E1M8_9AGAM</name>
<dbReference type="InterPro" id="IPR007577">
    <property type="entry name" value="GlycoTrfase_DXD_sugar-bd_CS"/>
</dbReference>
<proteinExistence type="inferred from homology"/>
<protein>
    <submittedName>
        <fullName evidence="2">Glycosyltransferase family 32 protein</fullName>
    </submittedName>
</protein>
<comment type="caution">
    <text evidence="2">The sequence shown here is derived from an EMBL/GenBank/DDBJ whole genome shotgun (WGS) entry which is preliminary data.</text>
</comment>
<dbReference type="InterPro" id="IPR029044">
    <property type="entry name" value="Nucleotide-diphossugar_trans"/>
</dbReference>
<dbReference type="InterPro" id="IPR039367">
    <property type="entry name" value="Och1-like"/>
</dbReference>
<dbReference type="OrthoDB" id="409543at2759"/>
<accession>A0A9P6E1M8</accession>
<comment type="similarity">
    <text evidence="1">Belongs to the glycosyltransferase 32 family.</text>
</comment>
<dbReference type="GO" id="GO:0000136">
    <property type="term" value="C:mannan polymerase complex"/>
    <property type="evidence" value="ECO:0007669"/>
    <property type="project" value="TreeGrafter"/>
</dbReference>
<dbReference type="EMBL" id="MU128915">
    <property type="protein sequence ID" value="KAF9519774.1"/>
    <property type="molecule type" value="Genomic_DNA"/>
</dbReference>
<dbReference type="AlphaFoldDB" id="A0A9P6E1M8"/>
<dbReference type="PANTHER" id="PTHR31834:SF1">
    <property type="entry name" value="INITIATION-SPECIFIC ALPHA-1,6-MANNOSYLTRANSFERASE"/>
    <property type="match status" value="1"/>
</dbReference>
<evidence type="ECO:0000256" key="1">
    <source>
        <dbReference type="ARBA" id="ARBA00009003"/>
    </source>
</evidence>
<keyword evidence="3" id="KW-1185">Reference proteome</keyword>
<evidence type="ECO:0000313" key="3">
    <source>
        <dbReference type="Proteomes" id="UP000886523"/>
    </source>
</evidence>
<dbReference type="GO" id="GO:0000009">
    <property type="term" value="F:alpha-1,6-mannosyltransferase activity"/>
    <property type="evidence" value="ECO:0007669"/>
    <property type="project" value="InterPro"/>
</dbReference>
<dbReference type="Proteomes" id="UP000886523">
    <property type="component" value="Unassembled WGS sequence"/>
</dbReference>
<organism evidence="2 3">
    <name type="scientific">Hydnum rufescens UP504</name>
    <dbReference type="NCBI Taxonomy" id="1448309"/>
    <lineage>
        <taxon>Eukaryota</taxon>
        <taxon>Fungi</taxon>
        <taxon>Dikarya</taxon>
        <taxon>Basidiomycota</taxon>
        <taxon>Agaricomycotina</taxon>
        <taxon>Agaricomycetes</taxon>
        <taxon>Cantharellales</taxon>
        <taxon>Hydnaceae</taxon>
        <taxon>Hydnum</taxon>
    </lineage>
</organism>
<evidence type="ECO:0000313" key="2">
    <source>
        <dbReference type="EMBL" id="KAF9519774.1"/>
    </source>
</evidence>
<dbReference type="Pfam" id="PF04488">
    <property type="entry name" value="Gly_transf_sug"/>
    <property type="match status" value="1"/>
</dbReference>
<dbReference type="SUPFAM" id="SSF53448">
    <property type="entry name" value="Nucleotide-diphospho-sugar transferases"/>
    <property type="match status" value="1"/>
</dbReference>
<sequence length="302" mass="34108">MSKSLPFPTTADLTHARRASPRRIILGLASFLTAAFLITQLASAPSLRIDVERLDRIIEHDTPQTKLGAPHAASLTSLGLEADESYHLGTTDNPKYRSELQDFVTDTFPDKLKRLAIASIDTFVPETGSGTCTRSPSVPPKIWQTSKTRDPDMYHEWKEQPGYSYTFLNDAAADKWVEDHFGGSKVRWAWDVLGPASCEPIFLRYLLLLVEGGIYTDTDTHLLRSIDGWGKGATNYGDQKYPGRPSLIVGIEADVGEREDWHRWWARPVQLCQWTFASTPLHPVLIDAVRRIYEHTREFQNL</sequence>
<reference evidence="2" key="1">
    <citation type="journal article" date="2020" name="Nat. Commun.">
        <title>Large-scale genome sequencing of mycorrhizal fungi provides insights into the early evolution of symbiotic traits.</title>
        <authorList>
            <person name="Miyauchi S."/>
            <person name="Kiss E."/>
            <person name="Kuo A."/>
            <person name="Drula E."/>
            <person name="Kohler A."/>
            <person name="Sanchez-Garcia M."/>
            <person name="Morin E."/>
            <person name="Andreopoulos B."/>
            <person name="Barry K.W."/>
            <person name="Bonito G."/>
            <person name="Buee M."/>
            <person name="Carver A."/>
            <person name="Chen C."/>
            <person name="Cichocki N."/>
            <person name="Clum A."/>
            <person name="Culley D."/>
            <person name="Crous P.W."/>
            <person name="Fauchery L."/>
            <person name="Girlanda M."/>
            <person name="Hayes R.D."/>
            <person name="Keri Z."/>
            <person name="LaButti K."/>
            <person name="Lipzen A."/>
            <person name="Lombard V."/>
            <person name="Magnuson J."/>
            <person name="Maillard F."/>
            <person name="Murat C."/>
            <person name="Nolan M."/>
            <person name="Ohm R.A."/>
            <person name="Pangilinan J."/>
            <person name="Pereira M.F."/>
            <person name="Perotto S."/>
            <person name="Peter M."/>
            <person name="Pfister S."/>
            <person name="Riley R."/>
            <person name="Sitrit Y."/>
            <person name="Stielow J.B."/>
            <person name="Szollosi G."/>
            <person name="Zifcakova L."/>
            <person name="Stursova M."/>
            <person name="Spatafora J.W."/>
            <person name="Tedersoo L."/>
            <person name="Vaario L.M."/>
            <person name="Yamada A."/>
            <person name="Yan M."/>
            <person name="Wang P."/>
            <person name="Xu J."/>
            <person name="Bruns T."/>
            <person name="Baldrian P."/>
            <person name="Vilgalys R."/>
            <person name="Dunand C."/>
            <person name="Henrissat B."/>
            <person name="Grigoriev I.V."/>
            <person name="Hibbett D."/>
            <person name="Nagy L.G."/>
            <person name="Martin F.M."/>
        </authorList>
    </citation>
    <scope>NUCLEOTIDE SEQUENCE</scope>
    <source>
        <strain evidence="2">UP504</strain>
    </source>
</reference>
<dbReference type="Gene3D" id="3.90.550.20">
    <property type="match status" value="1"/>
</dbReference>